<dbReference type="RefSeq" id="XP_031427404.1">
    <property type="nucleotide sequence ID" value="XM_031571544.2"/>
</dbReference>
<dbReference type="InterPro" id="IPR015123">
    <property type="entry name" value="Bcr-Abl_oncoprot_oligo"/>
</dbReference>
<dbReference type="InterPro" id="IPR001849">
    <property type="entry name" value="PH_domain"/>
</dbReference>
<feature type="domain" description="Rho-GAP" evidence="12">
    <location>
        <begin position="891"/>
        <end position="1091"/>
    </location>
</feature>
<dbReference type="InterPro" id="IPR000008">
    <property type="entry name" value="C2_dom"/>
</dbReference>
<feature type="compositionally biased region" description="Low complexity" evidence="8">
    <location>
        <begin position="261"/>
        <end position="272"/>
    </location>
</feature>
<feature type="compositionally biased region" description="Basic and acidic residues" evidence="8">
    <location>
        <begin position="208"/>
        <end position="219"/>
    </location>
</feature>
<evidence type="ECO:0000259" key="11">
    <source>
        <dbReference type="PROSITE" id="PS50010"/>
    </source>
</evidence>
<feature type="domain" description="DH" evidence="11">
    <location>
        <begin position="333"/>
        <end position="526"/>
    </location>
</feature>
<feature type="region of interest" description="Disordered" evidence="8">
    <location>
        <begin position="225"/>
        <end position="326"/>
    </location>
</feature>
<evidence type="ECO:0000256" key="8">
    <source>
        <dbReference type="SAM" id="MobiDB-lite"/>
    </source>
</evidence>
<feature type="compositionally biased region" description="Polar residues" evidence="8">
    <location>
        <begin position="151"/>
        <end position="165"/>
    </location>
</feature>
<evidence type="ECO:0000313" key="14">
    <source>
        <dbReference type="RefSeq" id="XP_031427404.1"/>
    </source>
</evidence>
<dbReference type="Pfam" id="PF09036">
    <property type="entry name" value="Bcr-Abl_Oligo"/>
    <property type="match status" value="1"/>
</dbReference>
<evidence type="ECO:0000256" key="6">
    <source>
        <dbReference type="ARBA" id="ARBA00023273"/>
    </source>
</evidence>
<evidence type="ECO:0000256" key="5">
    <source>
        <dbReference type="ARBA" id="ARBA00023018"/>
    </source>
</evidence>
<dbReference type="Gene3D" id="1.10.555.10">
    <property type="entry name" value="Rho GTPase activation protein"/>
    <property type="match status" value="1"/>
</dbReference>
<dbReference type="AlphaFoldDB" id="A0A6P8FMF9"/>
<evidence type="ECO:0000256" key="2">
    <source>
        <dbReference type="ARBA" id="ARBA00004552"/>
    </source>
</evidence>
<keyword evidence="4" id="KW-0344">Guanine-nucleotide releasing factor</keyword>
<dbReference type="CDD" id="cd08686">
    <property type="entry name" value="C2_ABR"/>
    <property type="match status" value="1"/>
</dbReference>
<dbReference type="GO" id="GO:0005096">
    <property type="term" value="F:GTPase activator activity"/>
    <property type="evidence" value="ECO:0007669"/>
    <property type="project" value="UniProtKB-KW"/>
</dbReference>
<dbReference type="PROSITE" id="PS50003">
    <property type="entry name" value="PH_DOMAIN"/>
    <property type="match status" value="1"/>
</dbReference>
<evidence type="ECO:0000256" key="7">
    <source>
        <dbReference type="SAM" id="Coils"/>
    </source>
</evidence>
<dbReference type="InterPro" id="IPR035899">
    <property type="entry name" value="DBL_dom_sf"/>
</dbReference>
<dbReference type="SUPFAM" id="SSF48350">
    <property type="entry name" value="GTPase activation domain, GAP"/>
    <property type="match status" value="1"/>
</dbReference>
<dbReference type="CDD" id="cd00160">
    <property type="entry name" value="RhoGEF"/>
    <property type="match status" value="1"/>
</dbReference>
<keyword evidence="13" id="KW-1185">Reference proteome</keyword>
<dbReference type="GeneID" id="105895392"/>
<dbReference type="SUPFAM" id="SSF50729">
    <property type="entry name" value="PH domain-like"/>
    <property type="match status" value="1"/>
</dbReference>
<proteinExistence type="predicted"/>
<feature type="compositionally biased region" description="Basic and acidic residues" evidence="8">
    <location>
        <begin position="90"/>
        <end position="127"/>
    </location>
</feature>
<dbReference type="Pfam" id="PF19057">
    <property type="entry name" value="PH_19"/>
    <property type="match status" value="1"/>
</dbReference>
<accession>A0A6P8FMF9</accession>
<dbReference type="InterPro" id="IPR036481">
    <property type="entry name" value="Bcr-Abl_oncoprot_oligo_sf"/>
</dbReference>
<feature type="compositionally biased region" description="Basic and acidic residues" evidence="8">
    <location>
        <begin position="225"/>
        <end position="235"/>
    </location>
</feature>
<dbReference type="InterPro" id="IPR011993">
    <property type="entry name" value="PH-like_dom_sf"/>
</dbReference>
<dbReference type="SMART" id="SM00325">
    <property type="entry name" value="RhoGEF"/>
    <property type="match status" value="1"/>
</dbReference>
<protein>
    <submittedName>
        <fullName evidence="14">Active breakpoint cluster region-related protein isoform X1</fullName>
    </submittedName>
</protein>
<dbReference type="InterPro" id="IPR035892">
    <property type="entry name" value="C2_domain_sf"/>
</dbReference>
<keyword evidence="3" id="KW-0343">GTPase activation</keyword>
<dbReference type="Gene3D" id="1.20.900.10">
    <property type="entry name" value="Dbl homology (DH) domain"/>
    <property type="match status" value="1"/>
</dbReference>
<dbReference type="Proteomes" id="UP000515152">
    <property type="component" value="Chromosome 8"/>
</dbReference>
<dbReference type="SMART" id="SM00233">
    <property type="entry name" value="PH"/>
    <property type="match status" value="1"/>
</dbReference>
<dbReference type="InterPro" id="IPR000198">
    <property type="entry name" value="RhoGAP_dom"/>
</dbReference>
<feature type="region of interest" description="Disordered" evidence="8">
    <location>
        <begin position="90"/>
        <end position="183"/>
    </location>
</feature>
<dbReference type="SUPFAM" id="SSF69036">
    <property type="entry name" value="Bcr-Abl oncoprotein oligomerization domain"/>
    <property type="match status" value="1"/>
</dbReference>
<dbReference type="GO" id="GO:0004674">
    <property type="term" value="F:protein serine/threonine kinase activity"/>
    <property type="evidence" value="ECO:0007669"/>
    <property type="project" value="InterPro"/>
</dbReference>
<gene>
    <name evidence="14" type="primary">abr</name>
</gene>
<dbReference type="PROSITE" id="PS50010">
    <property type="entry name" value="DH_2"/>
    <property type="match status" value="1"/>
</dbReference>
<feature type="region of interest" description="Disordered" evidence="8">
    <location>
        <begin position="200"/>
        <end position="219"/>
    </location>
</feature>
<dbReference type="FunFam" id="1.10.555.10:FF:000004">
    <property type="entry name" value="active breakpoint cluster region-related protein-like"/>
    <property type="match status" value="1"/>
</dbReference>
<feature type="coiled-coil region" evidence="7">
    <location>
        <begin position="28"/>
        <end position="55"/>
    </location>
</feature>
<dbReference type="InterPro" id="IPR037769">
    <property type="entry name" value="Abr/Bcr"/>
</dbReference>
<dbReference type="PROSITE" id="PS00741">
    <property type="entry name" value="DH_1"/>
    <property type="match status" value="1"/>
</dbReference>
<dbReference type="FunFam" id="2.60.40.150:FF:000057">
    <property type="entry name" value="active breakpoint cluster region-related protein isoform X1"/>
    <property type="match status" value="1"/>
</dbReference>
<dbReference type="Pfam" id="PF00621">
    <property type="entry name" value="RhoGEF"/>
    <property type="match status" value="1"/>
</dbReference>
<dbReference type="PROSITE" id="PS50238">
    <property type="entry name" value="RHOGAP"/>
    <property type="match status" value="1"/>
</dbReference>
<evidence type="ECO:0000259" key="9">
    <source>
        <dbReference type="PROSITE" id="PS50003"/>
    </source>
</evidence>
<keyword evidence="6" id="KW-0966">Cell projection</keyword>
<feature type="domain" description="C2" evidence="10">
    <location>
        <begin position="726"/>
        <end position="857"/>
    </location>
</feature>
<dbReference type="SUPFAM" id="SSF48065">
    <property type="entry name" value="DBL homology domain (DH-domain)"/>
    <property type="match status" value="1"/>
</dbReference>
<keyword evidence="5" id="KW-0770">Synapse</keyword>
<reference evidence="14" key="1">
    <citation type="submission" date="2025-08" db="UniProtKB">
        <authorList>
            <consortium name="RefSeq"/>
        </authorList>
    </citation>
    <scope>IDENTIFICATION</scope>
</reference>
<evidence type="ECO:0000259" key="12">
    <source>
        <dbReference type="PROSITE" id="PS50238"/>
    </source>
</evidence>
<dbReference type="Gene3D" id="2.30.29.30">
    <property type="entry name" value="Pleckstrin-homology domain (PH domain)/Phosphotyrosine-binding domain (PTB)"/>
    <property type="match status" value="1"/>
</dbReference>
<evidence type="ECO:0000256" key="3">
    <source>
        <dbReference type="ARBA" id="ARBA00022468"/>
    </source>
</evidence>
<dbReference type="InterPro" id="IPR008936">
    <property type="entry name" value="Rho_GTPase_activation_prot"/>
</dbReference>
<sequence length="1105" mass="125937">MWEQEEFETHWKKEFPDGEVPRMDLQSAEDVEMELDKCKANLRKLQQALAEEKFKVIFLQTTLTRSKKSYENERWDRTEKDKLDVDITNSKSDKKLQKQEQSIEIKDRERPVPFRDPIINKRGEEPGRISSFVRDTPGKTGKPIPPPRKNLSLQKGFTPGPSSHQVVDGSCFSRTQGHPERNSDHEYEEVGLNHNFVSKNLVIPNPRDPQRLNPHRDALRPFRLSRDLDSSDDGRLSPLGIQVAGGSGRSTPDRRSDGYLSSDSDFNYNNDGYDGDAAEDRKSQDGSETMPFIDESPTMSPQLCARGPDGEAVSPTPPEGLLPGGDIEKGLEMKKLVLSGFLASEEIYINQLEALLLPMRPLKAAATSSKPVLSMEQIETIFYKIQDIFQIHKEFYDALLPHIQQWDDKVTVGHLFQKLASELGMYKAFLDNYKRAVETAEKCAQANGQFQKISENLKVKGPKDSKDLTSTVTMEALLYKPIDRVTRSTLVLHDLLKHTPKDHPDFPLLQDALRISQNFLSSINEEIDPRRTAVTTPKGEARQLVKDGFLVEVSEGSRKLRHVFLFTDLMLCAKLKKTPVGKHQQYECKWYIPLADLTLQTLDDSVESIPHIQTMQEHEIDEMKNKICGLKSDIQKEKTKGQSRVVDRLRKKMNEQESCLLLHSPTIPFRIHNRNGKSYLFLLSSDYERSEWRESIEKLQKKDLQACVLSSVELQVLTGFCFKLRTVHNIPLTSHKDDEESPGHYGFLHVIVHSATGFKESANLYCTLEVDSFGYYVGKAKTRVFRDTTEPTWNEEFEIELEGSQCLRILCYEKCYDKSKLNKIDDDNEIVDKIVGKGQVQLDPQTVQTKNWHMDVIEMNGIKVEFSMKFSSRDLSLKRTPSKKQSGVFGVKISVVTKRERSKVPYIVRQCIEEVEKRGIVEVGIYRISGVATDIQALKAAFDTNTKDILVMLSDMDINAIAGTLKLYFRELPEPLLTDRLYPAFMEGIALSDPAAKENCMMHLLRSLPDPNLITFLSLLDHLKRVAEKEPINKMSLHNLATVFGPTLLRPSEASENSKAHVTLASDIWSHDVMAQVQVLLYYLQHPPITFTELKRNTLYFSTDV</sequence>
<dbReference type="SMART" id="SM00239">
    <property type="entry name" value="C2"/>
    <property type="match status" value="1"/>
</dbReference>
<dbReference type="GO" id="GO:0043197">
    <property type="term" value="C:dendritic spine"/>
    <property type="evidence" value="ECO:0007669"/>
    <property type="project" value="UniProtKB-SubCell"/>
</dbReference>
<dbReference type="Gene3D" id="4.10.280.30">
    <property type="entry name" value="Bcr-Abl oncoprotein oligomerisation domain"/>
    <property type="match status" value="1"/>
</dbReference>
<keyword evidence="7" id="KW-0175">Coiled coil</keyword>
<dbReference type="GO" id="GO:0035556">
    <property type="term" value="P:intracellular signal transduction"/>
    <property type="evidence" value="ECO:0007669"/>
    <property type="project" value="InterPro"/>
</dbReference>
<evidence type="ECO:0000313" key="13">
    <source>
        <dbReference type="Proteomes" id="UP000515152"/>
    </source>
</evidence>
<dbReference type="GO" id="GO:0030424">
    <property type="term" value="C:axon"/>
    <property type="evidence" value="ECO:0007669"/>
    <property type="project" value="UniProtKB-SubCell"/>
</dbReference>
<dbReference type="GO" id="GO:0005085">
    <property type="term" value="F:guanyl-nucleotide exchange factor activity"/>
    <property type="evidence" value="ECO:0007669"/>
    <property type="project" value="UniProtKB-KW"/>
</dbReference>
<dbReference type="InterPro" id="IPR000219">
    <property type="entry name" value="DH_dom"/>
</dbReference>
<dbReference type="SMART" id="SM00324">
    <property type="entry name" value="RhoGAP"/>
    <property type="match status" value="1"/>
</dbReference>
<evidence type="ECO:0000256" key="1">
    <source>
        <dbReference type="ARBA" id="ARBA00004489"/>
    </source>
</evidence>
<organism evidence="13 14">
    <name type="scientific">Clupea harengus</name>
    <name type="common">Atlantic herring</name>
    <dbReference type="NCBI Taxonomy" id="7950"/>
    <lineage>
        <taxon>Eukaryota</taxon>
        <taxon>Metazoa</taxon>
        <taxon>Chordata</taxon>
        <taxon>Craniata</taxon>
        <taxon>Vertebrata</taxon>
        <taxon>Euteleostomi</taxon>
        <taxon>Actinopterygii</taxon>
        <taxon>Neopterygii</taxon>
        <taxon>Teleostei</taxon>
        <taxon>Clupei</taxon>
        <taxon>Clupeiformes</taxon>
        <taxon>Clupeoidei</taxon>
        <taxon>Clupeidae</taxon>
        <taxon>Clupea</taxon>
    </lineage>
</organism>
<dbReference type="SUPFAM" id="SSF49562">
    <property type="entry name" value="C2 domain (Calcium/lipid-binding domain, CaLB)"/>
    <property type="match status" value="1"/>
</dbReference>
<dbReference type="PROSITE" id="PS50004">
    <property type="entry name" value="C2"/>
    <property type="match status" value="1"/>
</dbReference>
<dbReference type="OrthoDB" id="2155291at2759"/>
<feature type="domain" description="PH" evidence="9">
    <location>
        <begin position="543"/>
        <end position="701"/>
    </location>
</feature>
<dbReference type="PANTHER" id="PTHR23182:SF5">
    <property type="entry name" value="ACTIVE BREAKPOINT CLUSTER REGION-RELATED PROTEIN"/>
    <property type="match status" value="1"/>
</dbReference>
<evidence type="ECO:0000259" key="10">
    <source>
        <dbReference type="PROSITE" id="PS50004"/>
    </source>
</evidence>
<dbReference type="Gene3D" id="2.60.40.150">
    <property type="entry name" value="C2 domain"/>
    <property type="match status" value="1"/>
</dbReference>
<evidence type="ECO:0000256" key="4">
    <source>
        <dbReference type="ARBA" id="ARBA00022658"/>
    </source>
</evidence>
<dbReference type="CDD" id="cd04387">
    <property type="entry name" value="RhoGAP_Bcr"/>
    <property type="match status" value="1"/>
</dbReference>
<dbReference type="Pfam" id="PF00168">
    <property type="entry name" value="C2"/>
    <property type="match status" value="1"/>
</dbReference>
<name>A0A6P8FMF9_CLUHA</name>
<dbReference type="PANTHER" id="PTHR23182">
    <property type="entry name" value="BREAKPOINT CLUSTER REGION PROTEIN BCR"/>
    <property type="match status" value="1"/>
</dbReference>
<dbReference type="GO" id="GO:0016020">
    <property type="term" value="C:membrane"/>
    <property type="evidence" value="ECO:0007669"/>
    <property type="project" value="TreeGrafter"/>
</dbReference>
<dbReference type="Pfam" id="PF00620">
    <property type="entry name" value="RhoGAP"/>
    <property type="match status" value="1"/>
</dbReference>
<dbReference type="InterPro" id="IPR001331">
    <property type="entry name" value="GDS_CDC24_CS"/>
</dbReference>
<dbReference type="CTD" id="29"/>
<comment type="subcellular location">
    <subcellularLocation>
        <location evidence="1">Cell projection</location>
        <location evidence="1">Axon</location>
    </subcellularLocation>
    <subcellularLocation>
        <location evidence="2">Cell projection</location>
        <location evidence="2">Dendritic spine</location>
    </subcellularLocation>
</comment>